<dbReference type="OrthoDB" id="7572533at2"/>
<evidence type="ECO:0000313" key="2">
    <source>
        <dbReference type="EMBL" id="SNT05761.1"/>
    </source>
</evidence>
<keyword evidence="3" id="KW-1185">Reference proteome</keyword>
<accession>A0A239JIP4</accession>
<evidence type="ECO:0000313" key="3">
    <source>
        <dbReference type="Proteomes" id="UP000198281"/>
    </source>
</evidence>
<feature type="region of interest" description="Disordered" evidence="1">
    <location>
        <begin position="179"/>
        <end position="218"/>
    </location>
</feature>
<proteinExistence type="predicted"/>
<protein>
    <submittedName>
        <fullName evidence="2">Uncharacterized protein</fullName>
    </submittedName>
</protein>
<name>A0A239JIP4_9SPHN</name>
<dbReference type="AlphaFoldDB" id="A0A239JIP4"/>
<reference evidence="3" key="1">
    <citation type="submission" date="2017-06" db="EMBL/GenBank/DDBJ databases">
        <authorList>
            <person name="Varghese N."/>
            <person name="Submissions S."/>
        </authorList>
    </citation>
    <scope>NUCLEOTIDE SEQUENCE [LARGE SCALE GENOMIC DNA]</scope>
    <source>
        <strain evidence="3">LNB2</strain>
    </source>
</reference>
<dbReference type="EMBL" id="FZOS01000035">
    <property type="protein sequence ID" value="SNT05761.1"/>
    <property type="molecule type" value="Genomic_DNA"/>
</dbReference>
<organism evidence="2 3">
    <name type="scientific">Edaphosphingomonas laterariae</name>
    <dbReference type="NCBI Taxonomy" id="861865"/>
    <lineage>
        <taxon>Bacteria</taxon>
        <taxon>Pseudomonadati</taxon>
        <taxon>Pseudomonadota</taxon>
        <taxon>Alphaproteobacteria</taxon>
        <taxon>Sphingomonadales</taxon>
        <taxon>Rhizorhabdaceae</taxon>
        <taxon>Edaphosphingomonas</taxon>
    </lineage>
</organism>
<feature type="compositionally biased region" description="Low complexity" evidence="1">
    <location>
        <begin position="187"/>
        <end position="202"/>
    </location>
</feature>
<evidence type="ECO:0000256" key="1">
    <source>
        <dbReference type="SAM" id="MobiDB-lite"/>
    </source>
</evidence>
<dbReference type="RefSeq" id="WP_089221024.1">
    <property type="nucleotide sequence ID" value="NZ_FZOS01000035.1"/>
</dbReference>
<dbReference type="Proteomes" id="UP000198281">
    <property type="component" value="Unassembled WGS sequence"/>
</dbReference>
<sequence length="218" mass="23200">MSLSAAVLDAMVASGCTAEQIAAVVKADMAASESTKARKRANNNERQRRFRAKRAVTPVNACNALPSVTPPNDIYSNPPVFPQSPDGDCPPAAENLIEEAVSAWNAMAGRAGLAEVRGRLAGSRLAMLKARIAEHGPASVAAAIAAVERSPFCRGETKPDWRADFKFMVRPDNFAKLLEGGYDAPRRQQSPPGQPSGLSALLKGAERYRGMEPLRSTG</sequence>
<gene>
    <name evidence="2" type="ORF">SAMN06295912_13525</name>
</gene>